<feature type="compositionally biased region" description="Low complexity" evidence="1">
    <location>
        <begin position="131"/>
        <end position="146"/>
    </location>
</feature>
<reference evidence="3 4" key="1">
    <citation type="submission" date="2024-08" db="EMBL/GenBank/DDBJ databases">
        <authorList>
            <person name="Cucini C."/>
            <person name="Frati F."/>
        </authorList>
    </citation>
    <scope>NUCLEOTIDE SEQUENCE [LARGE SCALE GENOMIC DNA]</scope>
</reference>
<organism evidence="3 4">
    <name type="scientific">Orchesella dallaii</name>
    <dbReference type="NCBI Taxonomy" id="48710"/>
    <lineage>
        <taxon>Eukaryota</taxon>
        <taxon>Metazoa</taxon>
        <taxon>Ecdysozoa</taxon>
        <taxon>Arthropoda</taxon>
        <taxon>Hexapoda</taxon>
        <taxon>Collembola</taxon>
        <taxon>Entomobryomorpha</taxon>
        <taxon>Entomobryoidea</taxon>
        <taxon>Orchesellidae</taxon>
        <taxon>Orchesellinae</taxon>
        <taxon>Orchesella</taxon>
    </lineage>
</organism>
<name>A0ABP1QX58_9HEXA</name>
<dbReference type="EMBL" id="CAXLJM020000049">
    <property type="protein sequence ID" value="CAL8112699.1"/>
    <property type="molecule type" value="Genomic_DNA"/>
</dbReference>
<feature type="region of interest" description="Disordered" evidence="1">
    <location>
        <begin position="85"/>
        <end position="116"/>
    </location>
</feature>
<evidence type="ECO:0000313" key="4">
    <source>
        <dbReference type="Proteomes" id="UP001642540"/>
    </source>
</evidence>
<comment type="caution">
    <text evidence="3">The sequence shown here is derived from an EMBL/GenBank/DDBJ whole genome shotgun (WGS) entry which is preliminary data.</text>
</comment>
<proteinExistence type="predicted"/>
<protein>
    <submittedName>
        <fullName evidence="3">Uncharacterized protein</fullName>
    </submittedName>
</protein>
<feature type="compositionally biased region" description="Low complexity" evidence="1">
    <location>
        <begin position="92"/>
        <end position="109"/>
    </location>
</feature>
<dbReference type="Proteomes" id="UP001642540">
    <property type="component" value="Unassembled WGS sequence"/>
</dbReference>
<feature type="signal peptide" evidence="2">
    <location>
        <begin position="1"/>
        <end position="17"/>
    </location>
</feature>
<feature type="chain" id="PRO_5046493221" evidence="2">
    <location>
        <begin position="18"/>
        <end position="213"/>
    </location>
</feature>
<keyword evidence="4" id="KW-1185">Reference proteome</keyword>
<accession>A0ABP1QX58</accession>
<evidence type="ECO:0000313" key="3">
    <source>
        <dbReference type="EMBL" id="CAL8112699.1"/>
    </source>
</evidence>
<sequence length="213" mass="22826">MKSQSILFLSCFILVHTLIPNAATQGTAKVQEFFKKYFGEYFPKTTRSYTLYGNGLNGPADFNAGLPISEDMQEGPIQNIIIRRGSPSLKNSSPGQSPSPAGGSHPAVAQQSPTAHQLPATQQIFRAQQLPGASRAASGPAGPGPSHENTWQPTSFDPVAFSKGGHRGRSDLTSEFDDEPQIITAEDAQQIVGSADATREFRIESSMSFNPGF</sequence>
<keyword evidence="2" id="KW-0732">Signal</keyword>
<evidence type="ECO:0000256" key="2">
    <source>
        <dbReference type="SAM" id="SignalP"/>
    </source>
</evidence>
<gene>
    <name evidence="3" type="ORF">ODALV1_LOCUS15741</name>
</gene>
<evidence type="ECO:0000256" key="1">
    <source>
        <dbReference type="SAM" id="MobiDB-lite"/>
    </source>
</evidence>
<feature type="region of interest" description="Disordered" evidence="1">
    <location>
        <begin position="129"/>
        <end position="179"/>
    </location>
</feature>